<name>A0ABT1TJX5_9GAMM</name>
<dbReference type="EMBL" id="JANIBJ010000037">
    <property type="protein sequence ID" value="MCQ8105758.1"/>
    <property type="molecule type" value="Genomic_DNA"/>
</dbReference>
<organism evidence="3 4">
    <name type="scientific">Methylomonas subterranea</name>
    <dbReference type="NCBI Taxonomy" id="2952225"/>
    <lineage>
        <taxon>Bacteria</taxon>
        <taxon>Pseudomonadati</taxon>
        <taxon>Pseudomonadota</taxon>
        <taxon>Gammaproteobacteria</taxon>
        <taxon>Methylococcales</taxon>
        <taxon>Methylococcaceae</taxon>
        <taxon>Methylomonas</taxon>
    </lineage>
</organism>
<evidence type="ECO:0000256" key="2">
    <source>
        <dbReference type="SAM" id="MobiDB-lite"/>
    </source>
</evidence>
<feature type="non-terminal residue" evidence="3">
    <location>
        <position position="66"/>
    </location>
</feature>
<reference evidence="3 4" key="1">
    <citation type="submission" date="2022-07" db="EMBL/GenBank/DDBJ databases">
        <title>Methylomonas rivi sp. nov., Methylomonas rosea sp. nov., Methylomonas aureus sp. nov. and Methylomonas subterranea sp. nov., four novel methanotrophs isolated from a freshwater creek and the deep terrestrial subsurface.</title>
        <authorList>
            <person name="Abin C."/>
            <person name="Sankaranarayanan K."/>
            <person name="Garner C."/>
            <person name="Sindelar R."/>
            <person name="Kotary K."/>
            <person name="Garner R."/>
            <person name="Barclay S."/>
            <person name="Lawson P."/>
            <person name="Krumholz L."/>
        </authorList>
    </citation>
    <scope>NUCLEOTIDE SEQUENCE [LARGE SCALE GENOMIC DNA]</scope>
    <source>
        <strain evidence="3 4">SURF-2</strain>
    </source>
</reference>
<evidence type="ECO:0000313" key="3">
    <source>
        <dbReference type="EMBL" id="MCQ8105758.1"/>
    </source>
</evidence>
<dbReference type="RefSeq" id="WP_256603784.1">
    <property type="nucleotide sequence ID" value="NZ_JANIBJ010000037.1"/>
</dbReference>
<evidence type="ECO:0008006" key="5">
    <source>
        <dbReference type="Google" id="ProtNLM"/>
    </source>
</evidence>
<gene>
    <name evidence="3" type="ORF">NP590_16735</name>
</gene>
<proteinExistence type="predicted"/>
<evidence type="ECO:0000256" key="1">
    <source>
        <dbReference type="SAM" id="Coils"/>
    </source>
</evidence>
<feature type="coiled-coil region" evidence="1">
    <location>
        <begin position="33"/>
        <end position="60"/>
    </location>
</feature>
<comment type="caution">
    <text evidence="3">The sequence shown here is derived from an EMBL/GenBank/DDBJ whole genome shotgun (WGS) entry which is preliminary data.</text>
</comment>
<keyword evidence="4" id="KW-1185">Reference proteome</keyword>
<keyword evidence="1" id="KW-0175">Coiled coil</keyword>
<accession>A0ABT1TJX5</accession>
<sequence>MAGASLLGATEAGAQTPAARKSSANAPVVDQSVLDLQAKVEQLTRELEASKQREQELLNKGAAVAA</sequence>
<evidence type="ECO:0000313" key="4">
    <source>
        <dbReference type="Proteomes" id="UP001524499"/>
    </source>
</evidence>
<protein>
    <recommendedName>
        <fullName evidence="5">Porin</fullName>
    </recommendedName>
</protein>
<dbReference type="Proteomes" id="UP001524499">
    <property type="component" value="Unassembled WGS sequence"/>
</dbReference>
<feature type="region of interest" description="Disordered" evidence="2">
    <location>
        <begin position="1"/>
        <end position="27"/>
    </location>
</feature>